<dbReference type="Pfam" id="PF14072">
    <property type="entry name" value="DndB"/>
    <property type="match status" value="1"/>
</dbReference>
<dbReference type="Proteomes" id="UP000600799">
    <property type="component" value="Unassembled WGS sequence"/>
</dbReference>
<dbReference type="EMBL" id="JADQDC010000011">
    <property type="protein sequence ID" value="MBF9152405.1"/>
    <property type="molecule type" value="Genomic_DNA"/>
</dbReference>
<organism evidence="1 2">
    <name type="scientific">Novosphingobium jiangmenense</name>
    <dbReference type="NCBI Taxonomy" id="2791981"/>
    <lineage>
        <taxon>Bacteria</taxon>
        <taxon>Pseudomonadati</taxon>
        <taxon>Pseudomonadota</taxon>
        <taxon>Alphaproteobacteria</taxon>
        <taxon>Sphingomonadales</taxon>
        <taxon>Sphingomonadaceae</taxon>
        <taxon>Novosphingobium</taxon>
    </lineage>
</organism>
<dbReference type="CDD" id="cd16413">
    <property type="entry name" value="DGQHR_domain"/>
    <property type="match status" value="1"/>
</dbReference>
<name>A0ABS0HK78_9SPHN</name>
<reference evidence="1 2" key="1">
    <citation type="submission" date="2020-11" db="EMBL/GenBank/DDBJ databases">
        <title>The genome sequence of Novosphingobium sp. 1Y9A.</title>
        <authorList>
            <person name="Liu Y."/>
        </authorList>
    </citation>
    <scope>NUCLEOTIDE SEQUENCE [LARGE SCALE GENOMIC DNA]</scope>
    <source>
        <strain evidence="1 2">1Y9A</strain>
    </source>
</reference>
<sequence length="408" mass="44910">MAQLLTTSLPLANESIALPEKSCKLCGVQNLEDLMATITVPAAQARQGSLVILATTIKVRDLVRDGFYSVDTLDPEDGGKGYQRLLNTARARRLADYIVAGQDTKDAFLPTSVFLATDKTLYPNSTNNTVTIDTDAVGPFSVVDGQHRLEGLKLAAERDERVLDFEVPVNIATGLTPIAQMCHFLIVNTTQKSVDKAVEQRIVARLTDALTFEDIPSLPRWILKTVEKGEVDKALKLVDYLNSEVGSPWHGKVQMANDDSVKGAVNQRSFVKSVIKFVLTPNNPLGAFKDFEKEKKAFLNYWKAIAAVLDDGESTTLYKYNGIELFCRFSIPFFTRMFDKKSFTVDMMQGALAQCFEAMDGEWAGVGHPEFWHSGGKSSFLNAAALSVIVQEMALALHKTGLSTDVEL</sequence>
<dbReference type="InterPro" id="IPR017642">
    <property type="entry name" value="DNA_S_mod_DndB"/>
</dbReference>
<keyword evidence="2" id="KW-1185">Reference proteome</keyword>
<comment type="caution">
    <text evidence="1">The sequence shown here is derived from an EMBL/GenBank/DDBJ whole genome shotgun (WGS) entry which is preliminary data.</text>
</comment>
<evidence type="ECO:0000313" key="1">
    <source>
        <dbReference type="EMBL" id="MBF9152405.1"/>
    </source>
</evidence>
<dbReference type="InterPro" id="IPR017601">
    <property type="entry name" value="DGQHR-contain_dom"/>
</dbReference>
<protein>
    <submittedName>
        <fullName evidence="1">DGQHR domain-containing protein</fullName>
    </submittedName>
</protein>
<accession>A0ABS0HK78</accession>
<gene>
    <name evidence="1" type="ORF">I2488_15465</name>
</gene>
<dbReference type="RefSeq" id="WP_196276704.1">
    <property type="nucleotide sequence ID" value="NZ_JADQDC010000011.1"/>
</dbReference>
<evidence type="ECO:0000313" key="2">
    <source>
        <dbReference type="Proteomes" id="UP000600799"/>
    </source>
</evidence>
<dbReference type="NCBIfam" id="TIGR03187">
    <property type="entry name" value="DGQHR"/>
    <property type="match status" value="1"/>
</dbReference>
<proteinExistence type="predicted"/>